<reference evidence="1 2" key="2">
    <citation type="journal article" date="2017" name="Genome Biol.">
        <title>New reference genome sequences of hot pepper reveal the massive evolution of plant disease-resistance genes by retroduplication.</title>
        <authorList>
            <person name="Kim S."/>
            <person name="Park J."/>
            <person name="Yeom S.I."/>
            <person name="Kim Y.M."/>
            <person name="Seo E."/>
            <person name="Kim K.T."/>
            <person name="Kim M.S."/>
            <person name="Lee J.M."/>
            <person name="Cheong K."/>
            <person name="Shin H.S."/>
            <person name="Kim S.B."/>
            <person name="Han K."/>
            <person name="Lee J."/>
            <person name="Park M."/>
            <person name="Lee H.A."/>
            <person name="Lee H.Y."/>
            <person name="Lee Y."/>
            <person name="Oh S."/>
            <person name="Lee J.H."/>
            <person name="Choi E."/>
            <person name="Choi E."/>
            <person name="Lee S.E."/>
            <person name="Jeon J."/>
            <person name="Kim H."/>
            <person name="Choi G."/>
            <person name="Song H."/>
            <person name="Lee J."/>
            <person name="Lee S.C."/>
            <person name="Kwon J.K."/>
            <person name="Lee H.Y."/>
            <person name="Koo N."/>
            <person name="Hong Y."/>
            <person name="Kim R.W."/>
            <person name="Kang W.H."/>
            <person name="Huh J.H."/>
            <person name="Kang B.C."/>
            <person name="Yang T.J."/>
            <person name="Lee Y.H."/>
            <person name="Bennetzen J.L."/>
            <person name="Choi D."/>
        </authorList>
    </citation>
    <scope>NUCLEOTIDE SEQUENCE [LARGE SCALE GENOMIC DNA]</scope>
    <source>
        <strain evidence="2">cv. CM334</strain>
    </source>
</reference>
<sequence length="474" mass="51458">MVDDGCAVDSGGGVEFCPRDTGFQFSVIKSPVCILKFVAVGARLVAGFESGQVAMLDVSSASVLFITDCLSSSSSRITSVAVKTLGDALEDTMEHCEEGRTNPYVKEGDINPVHEVKLAKPCSWTSILKNDTENYGLVLVYQNGLVEIRCQAVKKNLGRMQQDNLVNGSEFAVISLLAFGNDFRIPEALPSLHKKSLMTAAADVSISQQQKKKQNFTNNIFGGIVKGLKGFKEQHAADYVNAQDALVFHLENIFCRFPFSDPTNVADDLGSLELKLDDIEIDEPIHKRKLIDRSLEGGPSDVKPILRTREEIVAKYRNKGDAAFAAAQAKDKLVERREKLEIPLGKCDAMNSRLDKMIDRLSFPTSTFPNPPNLQAPLSGHAPNELQGNKANSCTLVNEASSQLSVNDSLSLGKPNVSLLHDDNVQLEIVDLLVDPNDDKIDSSSKINLCPPSVEAIVTSGSTLSCGSHEVQPV</sequence>
<comment type="caution">
    <text evidence="1">The sequence shown here is derived from an EMBL/GenBank/DDBJ whole genome shotgun (WGS) entry which is preliminary data.</text>
</comment>
<evidence type="ECO:0000313" key="2">
    <source>
        <dbReference type="Proteomes" id="UP000222542"/>
    </source>
</evidence>
<dbReference type="Proteomes" id="UP000222542">
    <property type="component" value="Unassembled WGS sequence"/>
</dbReference>
<dbReference type="PANTHER" id="PTHR10241">
    <property type="entry name" value="LETHAL 2 GIANT LARVAE PROTEIN"/>
    <property type="match status" value="1"/>
</dbReference>
<organism evidence="1 2">
    <name type="scientific">Capsicum annuum</name>
    <name type="common">Capsicum pepper</name>
    <dbReference type="NCBI Taxonomy" id="4072"/>
    <lineage>
        <taxon>Eukaryota</taxon>
        <taxon>Viridiplantae</taxon>
        <taxon>Streptophyta</taxon>
        <taxon>Embryophyta</taxon>
        <taxon>Tracheophyta</taxon>
        <taxon>Spermatophyta</taxon>
        <taxon>Magnoliopsida</taxon>
        <taxon>eudicotyledons</taxon>
        <taxon>Gunneridae</taxon>
        <taxon>Pentapetalae</taxon>
        <taxon>asterids</taxon>
        <taxon>lamiids</taxon>
        <taxon>Solanales</taxon>
        <taxon>Solanaceae</taxon>
        <taxon>Solanoideae</taxon>
        <taxon>Capsiceae</taxon>
        <taxon>Capsicum</taxon>
    </lineage>
</organism>
<dbReference type="EMBL" id="AYRZ02000006">
    <property type="protein sequence ID" value="PHT78266.1"/>
    <property type="molecule type" value="Genomic_DNA"/>
</dbReference>
<dbReference type="PANTHER" id="PTHR10241:SF38">
    <property type="entry name" value="TRANSDUCIN FAMILY PROTEIN _ WD-40 REPEAT FAMILY PROTEIN"/>
    <property type="match status" value="1"/>
</dbReference>
<dbReference type="AlphaFoldDB" id="A0A2G2Z8D6"/>
<name>A0A2G2Z8D6_CAPAN</name>
<dbReference type="Gramene" id="PHT78266">
    <property type="protein sequence ID" value="PHT78266"/>
    <property type="gene ID" value="T459_16318"/>
</dbReference>
<dbReference type="STRING" id="4072.A0A2G2Z8D6"/>
<keyword evidence="2" id="KW-1185">Reference proteome</keyword>
<accession>A0A2G2Z8D6</accession>
<gene>
    <name evidence="1" type="ORF">T459_16318</name>
</gene>
<proteinExistence type="predicted"/>
<evidence type="ECO:0000313" key="1">
    <source>
        <dbReference type="EMBL" id="PHT78266.1"/>
    </source>
</evidence>
<protein>
    <submittedName>
        <fullName evidence="1">Uncharacterized protein</fullName>
    </submittedName>
</protein>
<reference evidence="1 2" key="1">
    <citation type="journal article" date="2014" name="Nat. Genet.">
        <title>Genome sequence of the hot pepper provides insights into the evolution of pungency in Capsicum species.</title>
        <authorList>
            <person name="Kim S."/>
            <person name="Park M."/>
            <person name="Yeom S.I."/>
            <person name="Kim Y.M."/>
            <person name="Lee J.M."/>
            <person name="Lee H.A."/>
            <person name="Seo E."/>
            <person name="Choi J."/>
            <person name="Cheong K."/>
            <person name="Kim K.T."/>
            <person name="Jung K."/>
            <person name="Lee G.W."/>
            <person name="Oh S.K."/>
            <person name="Bae C."/>
            <person name="Kim S.B."/>
            <person name="Lee H.Y."/>
            <person name="Kim S.Y."/>
            <person name="Kim M.S."/>
            <person name="Kang B.C."/>
            <person name="Jo Y.D."/>
            <person name="Yang H.B."/>
            <person name="Jeong H.J."/>
            <person name="Kang W.H."/>
            <person name="Kwon J.K."/>
            <person name="Shin C."/>
            <person name="Lim J.Y."/>
            <person name="Park J.H."/>
            <person name="Huh J.H."/>
            <person name="Kim J.S."/>
            <person name="Kim B.D."/>
            <person name="Cohen O."/>
            <person name="Paran I."/>
            <person name="Suh M.C."/>
            <person name="Lee S.B."/>
            <person name="Kim Y.K."/>
            <person name="Shin Y."/>
            <person name="Noh S.J."/>
            <person name="Park J."/>
            <person name="Seo Y.S."/>
            <person name="Kwon S.Y."/>
            <person name="Kim H.A."/>
            <person name="Park J.M."/>
            <person name="Kim H.J."/>
            <person name="Choi S.B."/>
            <person name="Bosland P.W."/>
            <person name="Reeves G."/>
            <person name="Jo S.H."/>
            <person name="Lee B.W."/>
            <person name="Cho H.T."/>
            <person name="Choi H.S."/>
            <person name="Lee M.S."/>
            <person name="Yu Y."/>
            <person name="Do Choi Y."/>
            <person name="Park B.S."/>
            <person name="van Deynze A."/>
            <person name="Ashrafi H."/>
            <person name="Hill T."/>
            <person name="Kim W.T."/>
            <person name="Pai H.S."/>
            <person name="Ahn H.K."/>
            <person name="Yeam I."/>
            <person name="Giovannoni J.J."/>
            <person name="Rose J.K."/>
            <person name="Sorensen I."/>
            <person name="Lee S.J."/>
            <person name="Kim R.W."/>
            <person name="Choi I.Y."/>
            <person name="Choi B.S."/>
            <person name="Lim J.S."/>
            <person name="Lee Y.H."/>
            <person name="Choi D."/>
        </authorList>
    </citation>
    <scope>NUCLEOTIDE SEQUENCE [LARGE SCALE GENOMIC DNA]</scope>
    <source>
        <strain evidence="2">cv. CM334</strain>
    </source>
</reference>